<dbReference type="SUPFAM" id="SSF53474">
    <property type="entry name" value="alpha/beta-Hydrolases"/>
    <property type="match status" value="1"/>
</dbReference>
<dbReference type="PANTHER" id="PTHR48098:SF3">
    <property type="entry name" value="IRON(III) ENTEROBACTIN ESTERASE"/>
    <property type="match status" value="1"/>
</dbReference>
<proteinExistence type="predicted"/>
<dbReference type="Proteomes" id="UP000242662">
    <property type="component" value="Unassembled WGS sequence"/>
</dbReference>
<dbReference type="Pfam" id="PF00756">
    <property type="entry name" value="Esterase"/>
    <property type="match status" value="1"/>
</dbReference>
<dbReference type="AlphaFoldDB" id="A0A1G6IX94"/>
<organism evidence="1 2">
    <name type="scientific">Shouchella lonarensis</name>
    <dbReference type="NCBI Taxonomy" id="1464122"/>
    <lineage>
        <taxon>Bacteria</taxon>
        <taxon>Bacillati</taxon>
        <taxon>Bacillota</taxon>
        <taxon>Bacilli</taxon>
        <taxon>Bacillales</taxon>
        <taxon>Bacillaceae</taxon>
        <taxon>Shouchella</taxon>
    </lineage>
</organism>
<name>A0A1G6IX94_9BACI</name>
<dbReference type="EMBL" id="FMYM01000005">
    <property type="protein sequence ID" value="SDC10406.1"/>
    <property type="molecule type" value="Genomic_DNA"/>
</dbReference>
<protein>
    <submittedName>
        <fullName evidence="1">Enterochelin esterase</fullName>
    </submittedName>
</protein>
<dbReference type="STRING" id="1464122.SAMN05421737_105176"/>
<dbReference type="OrthoDB" id="9803578at2"/>
<accession>A0A1G6IX94</accession>
<dbReference type="InterPro" id="IPR029058">
    <property type="entry name" value="AB_hydrolase_fold"/>
</dbReference>
<evidence type="ECO:0000313" key="1">
    <source>
        <dbReference type="EMBL" id="SDC10406.1"/>
    </source>
</evidence>
<dbReference type="InterPro" id="IPR050583">
    <property type="entry name" value="Mycobacterial_A85_antigen"/>
</dbReference>
<dbReference type="InterPro" id="IPR000801">
    <property type="entry name" value="Esterase-like"/>
</dbReference>
<evidence type="ECO:0000313" key="2">
    <source>
        <dbReference type="Proteomes" id="UP000242662"/>
    </source>
</evidence>
<sequence>MSSLQGTLLQLTIESIYLNHVLSLPVYRPANYTPLKSYGLLICQDGHDYFRLGRIARQAEELMEDMEIEETIIVGVPYPDIATRRAWYHPESPISTHYSRFLACELLPFIEQTFSTEIMAHARTLAGDSLAATASLQCALAYPSLFGRVILHSPYVNQPLLNAVEAYNKTVPLTIYHAIGTEETNVTLTTGEKADFLTPNRVLHQLLTRTPFSYTYKEFSGDHTWTHWQKDLPHALKNVLST</sequence>
<dbReference type="PANTHER" id="PTHR48098">
    <property type="entry name" value="ENTEROCHELIN ESTERASE-RELATED"/>
    <property type="match status" value="1"/>
</dbReference>
<dbReference type="Gene3D" id="3.40.50.1820">
    <property type="entry name" value="alpha/beta hydrolase"/>
    <property type="match status" value="1"/>
</dbReference>
<gene>
    <name evidence="1" type="ORF">SAMN05421737_105176</name>
</gene>
<dbReference type="RefSeq" id="WP_090775529.1">
    <property type="nucleotide sequence ID" value="NZ_FMYM01000005.1"/>
</dbReference>
<keyword evidence="2" id="KW-1185">Reference proteome</keyword>
<reference evidence="2" key="1">
    <citation type="submission" date="2016-09" db="EMBL/GenBank/DDBJ databases">
        <authorList>
            <person name="Varghese N."/>
            <person name="Submissions S."/>
        </authorList>
    </citation>
    <scope>NUCLEOTIDE SEQUENCE [LARGE SCALE GENOMIC DNA]</scope>
    <source>
        <strain evidence="2">25nlg</strain>
    </source>
</reference>